<dbReference type="EMBL" id="CAADIE010000003">
    <property type="protein sequence ID" value="VFR34890.1"/>
    <property type="molecule type" value="Genomic_DNA"/>
</dbReference>
<evidence type="ECO:0000313" key="6">
    <source>
        <dbReference type="EMBL" id="VFR84956.1"/>
    </source>
</evidence>
<dbReference type="EMBL" id="CAADIL010000034">
    <property type="protein sequence ID" value="VFR84956.1"/>
    <property type="molecule type" value="Genomic_DNA"/>
</dbReference>
<dbReference type="EMBL" id="CAADIJ010000020">
    <property type="protein sequence ID" value="VFR76751.1"/>
    <property type="molecule type" value="Genomic_DNA"/>
</dbReference>
<reference evidence="6" key="1">
    <citation type="submission" date="2019-03" db="EMBL/GenBank/DDBJ databases">
        <authorList>
            <person name="Danneels B."/>
        </authorList>
    </citation>
    <scope>NUCLEOTIDE SEQUENCE</scope>
</reference>
<evidence type="ECO:0000313" key="2">
    <source>
        <dbReference type="EMBL" id="VFR34890.1"/>
    </source>
</evidence>
<dbReference type="AlphaFoldDB" id="A0A484UE61"/>
<evidence type="ECO:0000313" key="1">
    <source>
        <dbReference type="EMBL" id="VFR22487.1"/>
    </source>
</evidence>
<protein>
    <submittedName>
        <fullName evidence="6">Uncharacterized protein</fullName>
    </submittedName>
</protein>
<dbReference type="EMBL" id="CAADIM010000002">
    <property type="protein sequence ID" value="VFR62863.1"/>
    <property type="molecule type" value="Genomic_DNA"/>
</dbReference>
<dbReference type="EMBL" id="CAADIH010000042">
    <property type="protein sequence ID" value="VFR52157.1"/>
    <property type="molecule type" value="Genomic_DNA"/>
</dbReference>
<organism evidence="6">
    <name type="scientific">plant metagenome</name>
    <dbReference type="NCBI Taxonomy" id="1297885"/>
    <lineage>
        <taxon>unclassified sequences</taxon>
        <taxon>metagenomes</taxon>
        <taxon>organismal metagenomes</taxon>
    </lineage>
</organism>
<name>A0A484UE61_9ZZZZ</name>
<evidence type="ECO:0000313" key="7">
    <source>
        <dbReference type="EMBL" id="VFR87209.1"/>
    </source>
</evidence>
<dbReference type="EMBL" id="CAADIC010000002">
    <property type="protein sequence ID" value="VFR22487.1"/>
    <property type="molecule type" value="Genomic_DNA"/>
</dbReference>
<evidence type="ECO:0000313" key="4">
    <source>
        <dbReference type="EMBL" id="VFR62863.1"/>
    </source>
</evidence>
<sequence>MVCRLTGPGHAWPLAGWRADGAAWRLLSPLCCVPDVSPSRDGTAHIQAQQVSVPLWWGLCNPGDRGRYKVGAKTDVYLTEPLLES</sequence>
<evidence type="ECO:0000313" key="3">
    <source>
        <dbReference type="EMBL" id="VFR52157.1"/>
    </source>
</evidence>
<accession>A0A484UE61</accession>
<gene>
    <name evidence="1" type="ORF">ANDA3_2029</name>
    <name evidence="2" type="ORF">BER1_1995</name>
    <name evidence="3" type="ORF">BER2_1957</name>
    <name evidence="6" type="ORF">DAR2_1897</name>
    <name evidence="5" type="ORF">DAR3_1895</name>
    <name evidence="4" type="ORF">ISE1_1767</name>
    <name evidence="7" type="ORF">ISE2_1803</name>
</gene>
<proteinExistence type="predicted"/>
<evidence type="ECO:0000313" key="5">
    <source>
        <dbReference type="EMBL" id="VFR76751.1"/>
    </source>
</evidence>
<dbReference type="EMBL" id="CAADIN010000015">
    <property type="protein sequence ID" value="VFR87209.1"/>
    <property type="molecule type" value="Genomic_DNA"/>
</dbReference>